<dbReference type="GO" id="GO:0003735">
    <property type="term" value="F:structural constituent of ribosome"/>
    <property type="evidence" value="ECO:0007669"/>
    <property type="project" value="InterPro"/>
</dbReference>
<evidence type="ECO:0000256" key="2">
    <source>
        <dbReference type="ARBA" id="ARBA00022980"/>
    </source>
</evidence>
<dbReference type="RefSeq" id="WP_254164873.1">
    <property type="nucleotide sequence ID" value="NZ_JANAFB010000003.1"/>
</dbReference>
<dbReference type="AlphaFoldDB" id="A0A9X2HDL7"/>
<dbReference type="CDD" id="cd00427">
    <property type="entry name" value="Ribosomal_L29_HIP"/>
    <property type="match status" value="1"/>
</dbReference>
<reference evidence="7" key="1">
    <citation type="submission" date="2022-06" db="EMBL/GenBank/DDBJ databases">
        <title>Rothia sp. isolated from sandalwood seedling.</title>
        <authorList>
            <person name="Tuikhar N."/>
            <person name="Kirdat K."/>
            <person name="Thorat V."/>
            <person name="Swetha P."/>
            <person name="Padma S."/>
            <person name="Sundararaj R."/>
            <person name="Yadav A."/>
        </authorList>
    </citation>
    <scope>NUCLEOTIDE SEQUENCE</scope>
    <source>
        <strain evidence="7">AR01</strain>
    </source>
</reference>
<dbReference type="EMBL" id="JANAFB010000003">
    <property type="protein sequence ID" value="MCP3424922.1"/>
    <property type="molecule type" value="Genomic_DNA"/>
</dbReference>
<dbReference type="GO" id="GO:0006412">
    <property type="term" value="P:translation"/>
    <property type="evidence" value="ECO:0007669"/>
    <property type="project" value="UniProtKB-UniRule"/>
</dbReference>
<proteinExistence type="inferred from homology"/>
<accession>A0A9X2HDL7</accession>
<evidence type="ECO:0000256" key="3">
    <source>
        <dbReference type="ARBA" id="ARBA00023274"/>
    </source>
</evidence>
<keyword evidence="8" id="KW-1185">Reference proteome</keyword>
<dbReference type="Proteomes" id="UP001139502">
    <property type="component" value="Unassembled WGS sequence"/>
</dbReference>
<evidence type="ECO:0000256" key="4">
    <source>
        <dbReference type="ARBA" id="ARBA00035204"/>
    </source>
</evidence>
<keyword evidence="2 5" id="KW-0689">Ribosomal protein</keyword>
<evidence type="ECO:0000313" key="8">
    <source>
        <dbReference type="Proteomes" id="UP001139502"/>
    </source>
</evidence>
<dbReference type="NCBIfam" id="TIGR00012">
    <property type="entry name" value="L29"/>
    <property type="match status" value="1"/>
</dbReference>
<protein>
    <recommendedName>
        <fullName evidence="4 5">Large ribosomal subunit protein uL29</fullName>
    </recommendedName>
</protein>
<sequence length="109" mass="12121">MAVGSKDLSLEQLEELDNNALVEKLRSSKEELFNLRFQKATGQLQNSGRFQAVKRDIARIYTVMRERELGIRPEAEVAEVEASDKKADKKAAKAAKKAEKANATEGDAK</sequence>
<dbReference type="SUPFAM" id="SSF46561">
    <property type="entry name" value="Ribosomal protein L29 (L29p)"/>
    <property type="match status" value="1"/>
</dbReference>
<dbReference type="PANTHER" id="PTHR10916:SF0">
    <property type="entry name" value="LARGE RIBOSOMAL SUBUNIT PROTEIN UL29C"/>
    <property type="match status" value="1"/>
</dbReference>
<feature type="region of interest" description="Disordered" evidence="6">
    <location>
        <begin position="79"/>
        <end position="109"/>
    </location>
</feature>
<dbReference type="InterPro" id="IPR001854">
    <property type="entry name" value="Ribosomal_uL29"/>
</dbReference>
<gene>
    <name evidence="5 7" type="primary">rpmC</name>
    <name evidence="7" type="ORF">NBM05_02470</name>
</gene>
<organism evidence="7 8">
    <name type="scientific">Rothia santali</name>
    <dbReference type="NCBI Taxonomy" id="2949643"/>
    <lineage>
        <taxon>Bacteria</taxon>
        <taxon>Bacillati</taxon>
        <taxon>Actinomycetota</taxon>
        <taxon>Actinomycetes</taxon>
        <taxon>Micrococcales</taxon>
        <taxon>Micrococcaceae</taxon>
        <taxon>Rothia</taxon>
    </lineage>
</organism>
<comment type="caution">
    <text evidence="7">The sequence shown here is derived from an EMBL/GenBank/DDBJ whole genome shotgun (WGS) entry which is preliminary data.</text>
</comment>
<dbReference type="HAMAP" id="MF_00374">
    <property type="entry name" value="Ribosomal_uL29"/>
    <property type="match status" value="1"/>
</dbReference>
<feature type="compositionally biased region" description="Basic and acidic residues" evidence="6">
    <location>
        <begin position="82"/>
        <end position="109"/>
    </location>
</feature>
<name>A0A9X2HDL7_9MICC</name>
<dbReference type="InterPro" id="IPR050063">
    <property type="entry name" value="Ribosomal_protein_uL29"/>
</dbReference>
<dbReference type="FunFam" id="1.10.287.310:FF:000001">
    <property type="entry name" value="50S ribosomal protein L29"/>
    <property type="match status" value="1"/>
</dbReference>
<dbReference type="GO" id="GO:0022625">
    <property type="term" value="C:cytosolic large ribosomal subunit"/>
    <property type="evidence" value="ECO:0007669"/>
    <property type="project" value="TreeGrafter"/>
</dbReference>
<dbReference type="Gene3D" id="1.10.287.310">
    <property type="match status" value="1"/>
</dbReference>
<dbReference type="InterPro" id="IPR036049">
    <property type="entry name" value="Ribosomal_uL29_sf"/>
</dbReference>
<keyword evidence="3 5" id="KW-0687">Ribonucleoprotein</keyword>
<dbReference type="Pfam" id="PF00831">
    <property type="entry name" value="Ribosomal_L29"/>
    <property type="match status" value="1"/>
</dbReference>
<evidence type="ECO:0000256" key="1">
    <source>
        <dbReference type="ARBA" id="ARBA00009254"/>
    </source>
</evidence>
<evidence type="ECO:0000313" key="7">
    <source>
        <dbReference type="EMBL" id="MCP3424922.1"/>
    </source>
</evidence>
<dbReference type="PANTHER" id="PTHR10916">
    <property type="entry name" value="60S RIBOSOMAL PROTEIN L35/50S RIBOSOMAL PROTEIN L29"/>
    <property type="match status" value="1"/>
</dbReference>
<comment type="similarity">
    <text evidence="1 5">Belongs to the universal ribosomal protein uL29 family.</text>
</comment>
<evidence type="ECO:0000256" key="5">
    <source>
        <dbReference type="HAMAP-Rule" id="MF_00374"/>
    </source>
</evidence>
<evidence type="ECO:0000256" key="6">
    <source>
        <dbReference type="SAM" id="MobiDB-lite"/>
    </source>
</evidence>